<feature type="transmembrane region" description="Helical" evidence="1">
    <location>
        <begin position="95"/>
        <end position="118"/>
    </location>
</feature>
<sequence>MQVYMCMDDLFYFYYSLLQWQRQRSWGRGSSISSFSASKAPWPLGTALLPRSVVGDDELNRLDGVPELSSFITAPGASQELNLGNHAYWYTLPSLYLVACLATILLLTCFSLTVASLNTGRAMSRKKRHGANLSHHFTSMPTSANRNWLK</sequence>
<dbReference type="VEuPathDB" id="FungiDB:A9K55_008060"/>
<reference evidence="2 3" key="1">
    <citation type="journal article" date="2017" name="BMC Genomics">
        <title>Chromosome level assembly and secondary metabolite potential of the parasitic fungus Cordyceps militaris.</title>
        <authorList>
            <person name="Kramer G.J."/>
            <person name="Nodwell J.R."/>
        </authorList>
    </citation>
    <scope>NUCLEOTIDE SEQUENCE [LARGE SCALE GENOMIC DNA]</scope>
    <source>
        <strain evidence="2 3">ATCC 34164</strain>
    </source>
</reference>
<dbReference type="VEuPathDB" id="FungiDB:CCM_06848"/>
<keyword evidence="1" id="KW-0812">Transmembrane</keyword>
<dbReference type="EMBL" id="CP023324">
    <property type="protein sequence ID" value="ATY62607.1"/>
    <property type="molecule type" value="Genomic_DNA"/>
</dbReference>
<evidence type="ECO:0000256" key="1">
    <source>
        <dbReference type="SAM" id="Phobius"/>
    </source>
</evidence>
<evidence type="ECO:0000313" key="2">
    <source>
        <dbReference type="EMBL" id="ATY62607.1"/>
    </source>
</evidence>
<organism evidence="2 3">
    <name type="scientific">Cordyceps militaris</name>
    <name type="common">Caterpillar fungus</name>
    <name type="synonym">Clavaria militaris</name>
    <dbReference type="NCBI Taxonomy" id="73501"/>
    <lineage>
        <taxon>Eukaryota</taxon>
        <taxon>Fungi</taxon>
        <taxon>Dikarya</taxon>
        <taxon>Ascomycota</taxon>
        <taxon>Pezizomycotina</taxon>
        <taxon>Sordariomycetes</taxon>
        <taxon>Hypocreomycetidae</taxon>
        <taxon>Hypocreales</taxon>
        <taxon>Cordycipitaceae</taxon>
        <taxon>Cordyceps</taxon>
    </lineage>
</organism>
<dbReference type="AlphaFoldDB" id="A0A2H4SHM8"/>
<accession>A0A2H4SHM8</accession>
<keyword evidence="1" id="KW-1133">Transmembrane helix</keyword>
<protein>
    <submittedName>
        <fullName evidence="2">Uncharacterized protein</fullName>
    </submittedName>
</protein>
<name>A0A2H4SHM8_CORMI</name>
<gene>
    <name evidence="2" type="ORF">A9K55_008060</name>
</gene>
<proteinExistence type="predicted"/>
<evidence type="ECO:0000313" key="3">
    <source>
        <dbReference type="Proteomes" id="UP000323067"/>
    </source>
</evidence>
<dbReference type="Proteomes" id="UP000323067">
    <property type="component" value="Chromosome vii"/>
</dbReference>
<keyword evidence="1" id="KW-0472">Membrane</keyword>